<organism evidence="1 2">
    <name type="scientific">Tanacetum coccineum</name>
    <dbReference type="NCBI Taxonomy" id="301880"/>
    <lineage>
        <taxon>Eukaryota</taxon>
        <taxon>Viridiplantae</taxon>
        <taxon>Streptophyta</taxon>
        <taxon>Embryophyta</taxon>
        <taxon>Tracheophyta</taxon>
        <taxon>Spermatophyta</taxon>
        <taxon>Magnoliopsida</taxon>
        <taxon>eudicotyledons</taxon>
        <taxon>Gunneridae</taxon>
        <taxon>Pentapetalae</taxon>
        <taxon>asterids</taxon>
        <taxon>campanulids</taxon>
        <taxon>Asterales</taxon>
        <taxon>Asteraceae</taxon>
        <taxon>Asteroideae</taxon>
        <taxon>Anthemideae</taxon>
        <taxon>Anthemidinae</taxon>
        <taxon>Tanacetum</taxon>
    </lineage>
</organism>
<evidence type="ECO:0000313" key="2">
    <source>
        <dbReference type="Proteomes" id="UP001151760"/>
    </source>
</evidence>
<protein>
    <recommendedName>
        <fullName evidence="3">Reverse transcriptase Ty1/copia-type domain-containing protein</fullName>
    </recommendedName>
</protein>
<dbReference type="Proteomes" id="UP001151760">
    <property type="component" value="Unassembled WGS sequence"/>
</dbReference>
<evidence type="ECO:0008006" key="3">
    <source>
        <dbReference type="Google" id="ProtNLM"/>
    </source>
</evidence>
<reference evidence="1" key="2">
    <citation type="submission" date="2022-01" db="EMBL/GenBank/DDBJ databases">
        <authorList>
            <person name="Yamashiro T."/>
            <person name="Shiraishi A."/>
            <person name="Satake H."/>
            <person name="Nakayama K."/>
        </authorList>
    </citation>
    <scope>NUCLEOTIDE SEQUENCE</scope>
</reference>
<name>A0ABQ5CDM3_9ASTR</name>
<proteinExistence type="predicted"/>
<evidence type="ECO:0000313" key="1">
    <source>
        <dbReference type="EMBL" id="GJT24213.1"/>
    </source>
</evidence>
<comment type="caution">
    <text evidence="1">The sequence shown here is derived from an EMBL/GenBank/DDBJ whole genome shotgun (WGS) entry which is preliminary data.</text>
</comment>
<gene>
    <name evidence="1" type="ORF">Tco_0894150</name>
</gene>
<sequence length="207" mass="24494">MKESCWIEVTQEEIHEFERLEVWELVPRPSNVMLINIKWIFKVKLDEYGGVLKNKARLVAKDVKTAFLNGILKEEVFATQTEGFVDQEHLLHVFRLKKALLKMDEDPNGTLVDLTRYQGMVRSLMYLTTSCPDLLTKHIDVRYHFIKKQVENEIVELYFVKTAYQLADIFTKTFTRERLEFLIKRLGMQILTPEELKHLVESDKDEE</sequence>
<dbReference type="EMBL" id="BQNB010014117">
    <property type="protein sequence ID" value="GJT24213.1"/>
    <property type="molecule type" value="Genomic_DNA"/>
</dbReference>
<accession>A0ABQ5CDM3</accession>
<keyword evidence="2" id="KW-1185">Reference proteome</keyword>
<reference evidence="1" key="1">
    <citation type="journal article" date="2022" name="Int. J. Mol. Sci.">
        <title>Draft Genome of Tanacetum Coccineum: Genomic Comparison of Closely Related Tanacetum-Family Plants.</title>
        <authorList>
            <person name="Yamashiro T."/>
            <person name="Shiraishi A."/>
            <person name="Nakayama K."/>
            <person name="Satake H."/>
        </authorList>
    </citation>
    <scope>NUCLEOTIDE SEQUENCE</scope>
</reference>